<sequence length="121" mass="14213">MSQLNRIVLIIAMNVLVYVLAVERYTDEFDNVDIGAIIRNDTLRDEYQKCYMNTAPCTSRVQKEITEMFREALITNCEKCNENQREFLKKVIQWYAKNQIEKLLQKIAKSGEVMMQKNANP</sequence>
<evidence type="ECO:0000256" key="1">
    <source>
        <dbReference type="SAM" id="SignalP"/>
    </source>
</evidence>
<feature type="signal peptide" evidence="1">
    <location>
        <begin position="1"/>
        <end position="21"/>
    </location>
</feature>
<reference evidence="2 3" key="1">
    <citation type="submission" date="2016-03" db="EMBL/GenBank/DDBJ databases">
        <title>Trachymyrmex septentrionalis WGS genome.</title>
        <authorList>
            <person name="Nygaard S."/>
            <person name="Hu H."/>
            <person name="Boomsma J."/>
            <person name="Zhang G."/>
        </authorList>
    </citation>
    <scope>NUCLEOTIDE SEQUENCE [LARGE SCALE GENOMIC DNA]</scope>
    <source>
        <strain evidence="2">Tsep2-gDNA-1</strain>
        <tissue evidence="2">Whole body</tissue>
    </source>
</reference>
<protein>
    <submittedName>
        <fullName evidence="2">Ejaculatory bulb-specific protein 3</fullName>
    </submittedName>
</protein>
<dbReference type="Proteomes" id="UP000078541">
    <property type="component" value="Unassembled WGS sequence"/>
</dbReference>
<dbReference type="PANTHER" id="PTHR11257:SF13">
    <property type="entry name" value="GEO07322P1"/>
    <property type="match status" value="1"/>
</dbReference>
<dbReference type="PANTHER" id="PTHR11257">
    <property type="entry name" value="CHEMOSENSORY PROTEIN-RELATED"/>
    <property type="match status" value="1"/>
</dbReference>
<organism evidence="2 3">
    <name type="scientific">Trachymyrmex septentrionalis</name>
    <dbReference type="NCBI Taxonomy" id="34720"/>
    <lineage>
        <taxon>Eukaryota</taxon>
        <taxon>Metazoa</taxon>
        <taxon>Ecdysozoa</taxon>
        <taxon>Arthropoda</taxon>
        <taxon>Hexapoda</taxon>
        <taxon>Insecta</taxon>
        <taxon>Pterygota</taxon>
        <taxon>Neoptera</taxon>
        <taxon>Endopterygota</taxon>
        <taxon>Hymenoptera</taxon>
        <taxon>Apocrita</taxon>
        <taxon>Aculeata</taxon>
        <taxon>Formicoidea</taxon>
        <taxon>Formicidae</taxon>
        <taxon>Myrmicinae</taxon>
        <taxon>Trachymyrmex</taxon>
    </lineage>
</organism>
<dbReference type="Gene3D" id="1.10.2080.10">
    <property type="entry name" value="Insect odorant-binding protein A10/Ejaculatory bulb-specific protein 3"/>
    <property type="match status" value="1"/>
</dbReference>
<dbReference type="EMBL" id="KQ981909">
    <property type="protein sequence ID" value="KYN33216.1"/>
    <property type="molecule type" value="Genomic_DNA"/>
</dbReference>
<keyword evidence="3" id="KW-1185">Reference proteome</keyword>
<dbReference type="InterPro" id="IPR005055">
    <property type="entry name" value="A10/PebIII"/>
</dbReference>
<keyword evidence="1" id="KW-0732">Signal</keyword>
<dbReference type="InterPro" id="IPR036682">
    <property type="entry name" value="OS_D_A10/PebIII_sf"/>
</dbReference>
<proteinExistence type="predicted"/>
<dbReference type="SUPFAM" id="SSF100910">
    <property type="entry name" value="Chemosensory protein Csp2"/>
    <property type="match status" value="1"/>
</dbReference>
<feature type="chain" id="PRO_5008271064" evidence="1">
    <location>
        <begin position="22"/>
        <end position="121"/>
    </location>
</feature>
<dbReference type="AlphaFoldDB" id="A0A195EYK9"/>
<gene>
    <name evidence="2" type="ORF">ALC56_12549</name>
</gene>
<accession>A0A195EYK9</accession>
<evidence type="ECO:0000313" key="3">
    <source>
        <dbReference type="Proteomes" id="UP000078541"/>
    </source>
</evidence>
<dbReference type="Pfam" id="PF03392">
    <property type="entry name" value="OS-D"/>
    <property type="match status" value="1"/>
</dbReference>
<name>A0A195EYK9_9HYME</name>
<dbReference type="OrthoDB" id="7548607at2759"/>
<evidence type="ECO:0000313" key="2">
    <source>
        <dbReference type="EMBL" id="KYN33216.1"/>
    </source>
</evidence>
<dbReference type="KEGG" id="tsep:108753732"/>